<proteinExistence type="predicted"/>
<keyword evidence="3" id="KW-1185">Reference proteome</keyword>
<dbReference type="HOGENOM" id="CLU_175260_0_0_2"/>
<dbReference type="Pfam" id="PF12674">
    <property type="entry name" value="Zn_ribbon_2"/>
    <property type="match status" value="1"/>
</dbReference>
<name>Q2FNK0_METHJ</name>
<sequence>MTGQIQTLKRWSGRIVPYCQSCGMPLFTSADAGTEKDGQESSTYCITCYRNGVFTEPEHTHEGMIQNCTPMPAQMLNLKPEKAEEMVRVFTKDLSRWK</sequence>
<dbReference type="InterPro" id="IPR025868">
    <property type="entry name" value="Zn_ribbon_dom_put"/>
</dbReference>
<evidence type="ECO:0000313" key="3">
    <source>
        <dbReference type="Proteomes" id="UP000001941"/>
    </source>
</evidence>
<feature type="domain" description="Putative zinc ribbon" evidence="1">
    <location>
        <begin position="18"/>
        <end position="98"/>
    </location>
</feature>
<protein>
    <recommendedName>
        <fullName evidence="1">Putative zinc ribbon domain-containing protein</fullName>
    </recommendedName>
</protein>
<organism evidence="2 3">
    <name type="scientific">Methanospirillum hungatei JF-1 (strain ATCC 27890 / DSM 864 / NBRC 100397 / JF-1)</name>
    <dbReference type="NCBI Taxonomy" id="323259"/>
    <lineage>
        <taxon>Archaea</taxon>
        <taxon>Methanobacteriati</taxon>
        <taxon>Methanobacteriota</taxon>
        <taxon>Stenosarchaea group</taxon>
        <taxon>Methanomicrobia</taxon>
        <taxon>Methanomicrobiales</taxon>
        <taxon>Methanospirillaceae</taxon>
        <taxon>Methanospirillum</taxon>
    </lineage>
</organism>
<accession>Q2FNK0</accession>
<gene>
    <name evidence="2" type="ordered locus">Mhun_1446</name>
</gene>
<evidence type="ECO:0000259" key="1">
    <source>
        <dbReference type="Pfam" id="PF12674"/>
    </source>
</evidence>
<dbReference type="EMBL" id="CP000254">
    <property type="protein sequence ID" value="ABD41180.1"/>
    <property type="molecule type" value="Genomic_DNA"/>
</dbReference>
<dbReference type="KEGG" id="mhu:Mhun_1446"/>
<evidence type="ECO:0000313" key="2">
    <source>
        <dbReference type="EMBL" id="ABD41180.1"/>
    </source>
</evidence>
<reference evidence="3" key="1">
    <citation type="journal article" date="2016" name="Stand. Genomic Sci.">
        <title>Complete genome sequence of Methanospirillum hungatei type strain JF1.</title>
        <authorList>
            <person name="Gunsalus R.P."/>
            <person name="Cook L.E."/>
            <person name="Crable B."/>
            <person name="Rohlin L."/>
            <person name="McDonald E."/>
            <person name="Mouttaki H."/>
            <person name="Sieber J.R."/>
            <person name="Poweleit N."/>
            <person name="Zhou H."/>
            <person name="Lapidus A.L."/>
            <person name="Daligault H.E."/>
            <person name="Land M."/>
            <person name="Gilna P."/>
            <person name="Ivanova N."/>
            <person name="Kyrpides N."/>
            <person name="Culley D.E."/>
            <person name="McInerney M.J."/>
        </authorList>
    </citation>
    <scope>NUCLEOTIDE SEQUENCE [LARGE SCALE GENOMIC DNA]</scope>
    <source>
        <strain evidence="3">ATCC 27890 / DSM 864 / NBRC 100397 / JF-1</strain>
    </source>
</reference>
<dbReference type="Proteomes" id="UP000001941">
    <property type="component" value="Chromosome"/>
</dbReference>
<dbReference type="EnsemblBacteria" id="ABD41180">
    <property type="protein sequence ID" value="ABD41180"/>
    <property type="gene ID" value="Mhun_1446"/>
</dbReference>
<dbReference type="InParanoid" id="Q2FNK0"/>
<dbReference type="eggNOG" id="arCOG07681">
    <property type="taxonomic scope" value="Archaea"/>
</dbReference>
<dbReference type="AlphaFoldDB" id="Q2FNK0"/>